<accession>A0ABU8SER7</accession>
<evidence type="ECO:0000313" key="2">
    <source>
        <dbReference type="Proteomes" id="UP001377804"/>
    </source>
</evidence>
<comment type="caution">
    <text evidence="1">The sequence shown here is derived from an EMBL/GenBank/DDBJ whole genome shotgun (WGS) entry which is preliminary data.</text>
</comment>
<dbReference type="Proteomes" id="UP001377804">
    <property type="component" value="Unassembled WGS sequence"/>
</dbReference>
<dbReference type="EMBL" id="JAWMWG010000001">
    <property type="protein sequence ID" value="MEJ6347871.1"/>
    <property type="molecule type" value="Genomic_DNA"/>
</dbReference>
<dbReference type="SUPFAM" id="SSF52540">
    <property type="entry name" value="P-loop containing nucleoside triphosphate hydrolases"/>
    <property type="match status" value="1"/>
</dbReference>
<keyword evidence="1" id="KW-0067">ATP-binding</keyword>
<keyword evidence="1" id="KW-0547">Nucleotide-binding</keyword>
<protein>
    <submittedName>
        <fullName evidence="1">ABC transporter ATP-binding protein</fullName>
    </submittedName>
</protein>
<dbReference type="RefSeq" id="WP_339970234.1">
    <property type="nucleotide sequence ID" value="NZ_JAWMWG010000001.1"/>
</dbReference>
<evidence type="ECO:0000313" key="1">
    <source>
        <dbReference type="EMBL" id="MEJ6347871.1"/>
    </source>
</evidence>
<proteinExistence type="predicted"/>
<gene>
    <name evidence="1" type="ORF">R4Y45_01335</name>
</gene>
<dbReference type="PANTHER" id="PTHR43394:SF1">
    <property type="entry name" value="ATP-BINDING CASSETTE SUB-FAMILY B MEMBER 10, MITOCHONDRIAL"/>
    <property type="match status" value="1"/>
</dbReference>
<dbReference type="Gene3D" id="3.40.50.300">
    <property type="entry name" value="P-loop containing nucleotide triphosphate hydrolases"/>
    <property type="match status" value="1"/>
</dbReference>
<name>A0ABU8SER7_9LACO</name>
<dbReference type="PANTHER" id="PTHR43394">
    <property type="entry name" value="ATP-DEPENDENT PERMEASE MDL1, MITOCHONDRIAL"/>
    <property type="match status" value="1"/>
</dbReference>
<organism evidence="1 2">
    <name type="scientific">Holzapfeliella saturejae</name>
    <dbReference type="NCBI Taxonomy" id="3082953"/>
    <lineage>
        <taxon>Bacteria</taxon>
        <taxon>Bacillati</taxon>
        <taxon>Bacillota</taxon>
        <taxon>Bacilli</taxon>
        <taxon>Lactobacillales</taxon>
        <taxon>Lactobacillaceae</taxon>
        <taxon>Holzapfeliella</taxon>
    </lineage>
</organism>
<reference evidence="1 2" key="1">
    <citation type="submission" date="2023-10" db="EMBL/GenBank/DDBJ databases">
        <title>Holzapfeliella saturejae sp. nov. isolated from Satureja montana flowers.</title>
        <authorList>
            <person name="Alcantara C."/>
            <person name="Zuniga M."/>
            <person name="Landete J.M."/>
            <person name="Monedero V."/>
        </authorList>
    </citation>
    <scope>NUCLEOTIDE SEQUENCE [LARGE SCALE GENOMIC DNA]</scope>
    <source>
        <strain evidence="1 2">He02</strain>
    </source>
</reference>
<dbReference type="InterPro" id="IPR039421">
    <property type="entry name" value="Type_1_exporter"/>
</dbReference>
<dbReference type="GO" id="GO:0005524">
    <property type="term" value="F:ATP binding"/>
    <property type="evidence" value="ECO:0007669"/>
    <property type="project" value="UniProtKB-KW"/>
</dbReference>
<dbReference type="InterPro" id="IPR027417">
    <property type="entry name" value="P-loop_NTPase"/>
</dbReference>
<sequence length="87" mass="9879">MARALLKKSNVLILDEATSGLDALIEKEITDYLLSLNQKTIIFISHHLPVAKKCDQVLVLDKGKLVEQGSHSELIKQEHLYHQLYNI</sequence>
<keyword evidence="2" id="KW-1185">Reference proteome</keyword>